<dbReference type="InterPro" id="IPR013154">
    <property type="entry name" value="ADH-like_N"/>
</dbReference>
<dbReference type="InterPro" id="IPR036291">
    <property type="entry name" value="NAD(P)-bd_dom_sf"/>
</dbReference>
<reference evidence="8" key="2">
    <citation type="submission" date="2023-06" db="EMBL/GenBank/DDBJ databases">
        <authorList>
            <consortium name="Lawrence Berkeley National Laboratory"/>
            <person name="Haridas S."/>
            <person name="Hensen N."/>
            <person name="Bonometti L."/>
            <person name="Westerberg I."/>
            <person name="Brannstrom I.O."/>
            <person name="Guillou S."/>
            <person name="Cros-Aarteil S."/>
            <person name="Calhoun S."/>
            <person name="Kuo A."/>
            <person name="Mondo S."/>
            <person name="Pangilinan J."/>
            <person name="Riley R."/>
            <person name="Labutti K."/>
            <person name="Andreopoulos B."/>
            <person name="Lipzen A."/>
            <person name="Chen C."/>
            <person name="Yanf M."/>
            <person name="Daum C."/>
            <person name="Ng V."/>
            <person name="Clum A."/>
            <person name="Steindorff A."/>
            <person name="Ohm R."/>
            <person name="Martin F."/>
            <person name="Silar P."/>
            <person name="Natvig D."/>
            <person name="Lalanne C."/>
            <person name="Gautier V."/>
            <person name="Ament-Velasquez S.L."/>
            <person name="Kruys A."/>
            <person name="Hutchinson M.I."/>
            <person name="Powell A.J."/>
            <person name="Barry K."/>
            <person name="Miller A.N."/>
            <person name="Grigoriev I.V."/>
            <person name="Debuchy R."/>
            <person name="Gladieux P."/>
            <person name="Thoren M.H."/>
            <person name="Johannesson H."/>
        </authorList>
    </citation>
    <scope>NUCLEOTIDE SEQUENCE</scope>
    <source>
        <strain evidence="8">CBS 314.62</strain>
    </source>
</reference>
<evidence type="ECO:0000256" key="1">
    <source>
        <dbReference type="ARBA" id="ARBA00001947"/>
    </source>
</evidence>
<dbReference type="CDD" id="cd05285">
    <property type="entry name" value="sorbitol_DH"/>
    <property type="match status" value="1"/>
</dbReference>
<accession>A0AAE0XMH5</accession>
<dbReference type="SUPFAM" id="SSF51735">
    <property type="entry name" value="NAD(P)-binding Rossmann-fold domains"/>
    <property type="match status" value="1"/>
</dbReference>
<dbReference type="InterPro" id="IPR045306">
    <property type="entry name" value="SDH-like"/>
</dbReference>
<evidence type="ECO:0000313" key="9">
    <source>
        <dbReference type="Proteomes" id="UP001270362"/>
    </source>
</evidence>
<dbReference type="GO" id="GO:0003939">
    <property type="term" value="F:L-iditol 2-dehydrogenase (NAD+) activity"/>
    <property type="evidence" value="ECO:0007669"/>
    <property type="project" value="TreeGrafter"/>
</dbReference>
<dbReference type="EMBL" id="JAULSO010000001">
    <property type="protein sequence ID" value="KAK3695602.1"/>
    <property type="molecule type" value="Genomic_DNA"/>
</dbReference>
<organism evidence="8 9">
    <name type="scientific">Podospora appendiculata</name>
    <dbReference type="NCBI Taxonomy" id="314037"/>
    <lineage>
        <taxon>Eukaryota</taxon>
        <taxon>Fungi</taxon>
        <taxon>Dikarya</taxon>
        <taxon>Ascomycota</taxon>
        <taxon>Pezizomycotina</taxon>
        <taxon>Sordariomycetes</taxon>
        <taxon>Sordariomycetidae</taxon>
        <taxon>Sordariales</taxon>
        <taxon>Podosporaceae</taxon>
        <taxon>Podospora</taxon>
    </lineage>
</organism>
<dbReference type="SUPFAM" id="SSF50129">
    <property type="entry name" value="GroES-like"/>
    <property type="match status" value="1"/>
</dbReference>
<evidence type="ECO:0000259" key="7">
    <source>
        <dbReference type="SMART" id="SM00829"/>
    </source>
</evidence>
<dbReference type="InterPro" id="IPR020843">
    <property type="entry name" value="ER"/>
</dbReference>
<reference evidence="8" key="1">
    <citation type="journal article" date="2023" name="Mol. Phylogenet. Evol.">
        <title>Genome-scale phylogeny and comparative genomics of the fungal order Sordariales.</title>
        <authorList>
            <person name="Hensen N."/>
            <person name="Bonometti L."/>
            <person name="Westerberg I."/>
            <person name="Brannstrom I.O."/>
            <person name="Guillou S."/>
            <person name="Cros-Aarteil S."/>
            <person name="Calhoun S."/>
            <person name="Haridas S."/>
            <person name="Kuo A."/>
            <person name="Mondo S."/>
            <person name="Pangilinan J."/>
            <person name="Riley R."/>
            <person name="LaButti K."/>
            <person name="Andreopoulos B."/>
            <person name="Lipzen A."/>
            <person name="Chen C."/>
            <person name="Yan M."/>
            <person name="Daum C."/>
            <person name="Ng V."/>
            <person name="Clum A."/>
            <person name="Steindorff A."/>
            <person name="Ohm R.A."/>
            <person name="Martin F."/>
            <person name="Silar P."/>
            <person name="Natvig D.O."/>
            <person name="Lalanne C."/>
            <person name="Gautier V."/>
            <person name="Ament-Velasquez S.L."/>
            <person name="Kruys A."/>
            <person name="Hutchinson M.I."/>
            <person name="Powell A.J."/>
            <person name="Barry K."/>
            <person name="Miller A.N."/>
            <person name="Grigoriev I.V."/>
            <person name="Debuchy R."/>
            <person name="Gladieux P."/>
            <person name="Hiltunen Thoren M."/>
            <person name="Johannesson H."/>
        </authorList>
    </citation>
    <scope>NUCLEOTIDE SEQUENCE</scope>
    <source>
        <strain evidence="8">CBS 314.62</strain>
    </source>
</reference>
<keyword evidence="9" id="KW-1185">Reference proteome</keyword>
<proteinExistence type="inferred from homology"/>
<dbReference type="Proteomes" id="UP001270362">
    <property type="component" value="Unassembled WGS sequence"/>
</dbReference>
<name>A0AAE0XMH5_9PEZI</name>
<keyword evidence="5" id="KW-0560">Oxidoreductase</keyword>
<evidence type="ECO:0000256" key="6">
    <source>
        <dbReference type="ARBA" id="ARBA00023027"/>
    </source>
</evidence>
<evidence type="ECO:0000256" key="5">
    <source>
        <dbReference type="ARBA" id="ARBA00023002"/>
    </source>
</evidence>
<keyword evidence="3" id="KW-0479">Metal-binding</keyword>
<dbReference type="PANTHER" id="PTHR43161:SF25">
    <property type="entry name" value="ALCOHOL DEHYDROGENASE, PUTATIVE (AFU_ORTHOLOGUE AFUA_1G14390)-RELATED"/>
    <property type="match status" value="1"/>
</dbReference>
<comment type="similarity">
    <text evidence="2">Belongs to the zinc-containing alcohol dehydrogenase family.</text>
</comment>
<dbReference type="Pfam" id="PF00107">
    <property type="entry name" value="ADH_zinc_N"/>
    <property type="match status" value="1"/>
</dbReference>
<dbReference type="PANTHER" id="PTHR43161">
    <property type="entry name" value="SORBITOL DEHYDROGENASE"/>
    <property type="match status" value="1"/>
</dbReference>
<dbReference type="InterPro" id="IPR013149">
    <property type="entry name" value="ADH-like_C"/>
</dbReference>
<dbReference type="InterPro" id="IPR011032">
    <property type="entry name" value="GroES-like_sf"/>
</dbReference>
<dbReference type="Pfam" id="PF08240">
    <property type="entry name" value="ADH_N"/>
    <property type="match status" value="1"/>
</dbReference>
<feature type="domain" description="Enoyl reductase (ER)" evidence="7">
    <location>
        <begin position="13"/>
        <end position="373"/>
    </location>
</feature>
<keyword evidence="6" id="KW-0520">NAD</keyword>
<dbReference type="GO" id="GO:0046872">
    <property type="term" value="F:metal ion binding"/>
    <property type="evidence" value="ECO:0007669"/>
    <property type="project" value="UniProtKB-KW"/>
</dbReference>
<evidence type="ECO:0000256" key="4">
    <source>
        <dbReference type="ARBA" id="ARBA00022833"/>
    </source>
</evidence>
<gene>
    <name evidence="8" type="ORF">B0T22DRAFT_112636</name>
</gene>
<evidence type="ECO:0000313" key="8">
    <source>
        <dbReference type="EMBL" id="KAK3695602.1"/>
    </source>
</evidence>
<sequence>MAAPNVKASVLHGAKDLRVQDRPLPPLAATDVLVAVKATGLCGSDLHYFNHYRNGDILVREPLTLGHESAGVVTAVGSAEGLGLQVGDRVALEVGQPCEACELCLEGRYNICRGMKFRSSAKAFPHAQGTLQEVVVHPARWCHKLPERVSLELGALAEPLSVALHASDRASLPEGSTVLVMGAGAVGLLCAAISKVVTKATVVIADIQEERVKFAVENGFADACVVVPMKRPETVAEKLTFAREVAEMAKAAEVGGMAVGEVKGTYECTGVESCLQSAIYATAPGGKIMLIGMGNPIQTLPISAASLREVDLVGVFRYANTYPRVIELLASRDPLLATMAAKLITQRFSGMDSIPHAFGMAGKVKDEEGNLVLKVMVDM</sequence>
<evidence type="ECO:0000256" key="2">
    <source>
        <dbReference type="ARBA" id="ARBA00008072"/>
    </source>
</evidence>
<evidence type="ECO:0000256" key="3">
    <source>
        <dbReference type="ARBA" id="ARBA00022723"/>
    </source>
</evidence>
<dbReference type="AlphaFoldDB" id="A0AAE0XMH5"/>
<comment type="caution">
    <text evidence="8">The sequence shown here is derived from an EMBL/GenBank/DDBJ whole genome shotgun (WGS) entry which is preliminary data.</text>
</comment>
<dbReference type="SMART" id="SM00829">
    <property type="entry name" value="PKS_ER"/>
    <property type="match status" value="1"/>
</dbReference>
<dbReference type="GO" id="GO:0006062">
    <property type="term" value="P:sorbitol catabolic process"/>
    <property type="evidence" value="ECO:0007669"/>
    <property type="project" value="TreeGrafter"/>
</dbReference>
<dbReference type="Gene3D" id="3.40.50.720">
    <property type="entry name" value="NAD(P)-binding Rossmann-like Domain"/>
    <property type="match status" value="1"/>
</dbReference>
<dbReference type="Gene3D" id="3.90.180.10">
    <property type="entry name" value="Medium-chain alcohol dehydrogenases, catalytic domain"/>
    <property type="match status" value="1"/>
</dbReference>
<comment type="cofactor">
    <cofactor evidence="1">
        <name>Zn(2+)</name>
        <dbReference type="ChEBI" id="CHEBI:29105"/>
    </cofactor>
</comment>
<keyword evidence="4" id="KW-0862">Zinc</keyword>
<protein>
    <submittedName>
        <fullName evidence="8">Chaperonin 10-like protein</fullName>
    </submittedName>
</protein>